<dbReference type="SUPFAM" id="SSF50998">
    <property type="entry name" value="Quinoprotein alcohol dehydrogenase-like"/>
    <property type="match status" value="1"/>
</dbReference>
<proteinExistence type="predicted"/>
<dbReference type="EMBL" id="JAOTIF010000007">
    <property type="protein sequence ID" value="MCU7549743.1"/>
    <property type="molecule type" value="Genomic_DNA"/>
</dbReference>
<evidence type="ECO:0000313" key="3">
    <source>
        <dbReference type="Proteomes" id="UP001155483"/>
    </source>
</evidence>
<reference evidence="2" key="1">
    <citation type="submission" date="2022-09" db="EMBL/GenBank/DDBJ databases">
        <authorList>
            <person name="Yuan C."/>
            <person name="Ke Z."/>
        </authorList>
    </citation>
    <scope>NUCLEOTIDE SEQUENCE</scope>
    <source>
        <strain evidence="2">LB-8</strain>
    </source>
</reference>
<dbReference type="Pfam" id="PF01011">
    <property type="entry name" value="PQQ"/>
    <property type="match status" value="1"/>
</dbReference>
<dbReference type="InterPro" id="IPR011047">
    <property type="entry name" value="Quinoprotein_ADH-like_sf"/>
</dbReference>
<sequence length="70" mass="7450">MAATKDAKIRAFDKKSGKVLWEAQLPVPGYATPSTYSIDGRQYVVIACGGGKIGSKSGDQYIAFALPARK</sequence>
<dbReference type="Proteomes" id="UP001155483">
    <property type="component" value="Unassembled WGS sequence"/>
</dbReference>
<organism evidence="2 3">
    <name type="scientific">Paraflavisolibacter caeni</name>
    <dbReference type="NCBI Taxonomy" id="2982496"/>
    <lineage>
        <taxon>Bacteria</taxon>
        <taxon>Pseudomonadati</taxon>
        <taxon>Bacteroidota</taxon>
        <taxon>Chitinophagia</taxon>
        <taxon>Chitinophagales</taxon>
        <taxon>Chitinophagaceae</taxon>
        <taxon>Paraflavisolibacter</taxon>
    </lineage>
</organism>
<comment type="caution">
    <text evidence="2">The sequence shown here is derived from an EMBL/GenBank/DDBJ whole genome shotgun (WGS) entry which is preliminary data.</text>
</comment>
<evidence type="ECO:0000259" key="1">
    <source>
        <dbReference type="Pfam" id="PF01011"/>
    </source>
</evidence>
<name>A0A9X3BI76_9BACT</name>
<dbReference type="InterPro" id="IPR002372">
    <property type="entry name" value="PQQ_rpt_dom"/>
</dbReference>
<accession>A0A9X3BI76</accession>
<evidence type="ECO:0000313" key="2">
    <source>
        <dbReference type="EMBL" id="MCU7549743.1"/>
    </source>
</evidence>
<reference evidence="2" key="2">
    <citation type="submission" date="2023-04" db="EMBL/GenBank/DDBJ databases">
        <title>Paracnuella aquatica gen. nov., sp. nov., a member of the family Chitinophagaceae isolated from a hot spring.</title>
        <authorList>
            <person name="Wang C."/>
        </authorList>
    </citation>
    <scope>NUCLEOTIDE SEQUENCE</scope>
    <source>
        <strain evidence="2">LB-8</strain>
    </source>
</reference>
<gene>
    <name evidence="2" type="ORF">OCK74_11495</name>
</gene>
<dbReference type="AlphaFoldDB" id="A0A9X3BI76"/>
<dbReference type="Gene3D" id="2.140.10.10">
    <property type="entry name" value="Quinoprotein alcohol dehydrogenase-like superfamily"/>
    <property type="match status" value="1"/>
</dbReference>
<dbReference type="RefSeq" id="WP_279297257.1">
    <property type="nucleotide sequence ID" value="NZ_JAOTIF010000007.1"/>
</dbReference>
<feature type="domain" description="Pyrrolo-quinoline quinone repeat" evidence="1">
    <location>
        <begin position="2"/>
        <end position="44"/>
    </location>
</feature>
<protein>
    <submittedName>
        <fullName evidence="2">PQQ-binding-like beta-propeller repeat protein</fullName>
    </submittedName>
</protein>
<keyword evidence="3" id="KW-1185">Reference proteome</keyword>